<reference evidence="8 9" key="1">
    <citation type="submission" date="2018-12" db="EMBL/GenBank/DDBJ databases">
        <title>Bacillus chawlae sp. nov., Bacillus glennii sp. nov., and Bacillus saganii sp. nov. Isolated from the Vehicle Assembly Building at Kennedy Space Center where the Viking Spacecraft were Assembled.</title>
        <authorList>
            <person name="Seuylemezian A."/>
            <person name="Vaishampayan P."/>
        </authorList>
    </citation>
    <scope>NUCLEOTIDE SEQUENCE [LARGE SCALE GENOMIC DNA]</scope>
    <source>
        <strain evidence="8 9">L5</strain>
    </source>
</reference>
<protein>
    <recommendedName>
        <fullName evidence="3">Aldehyde dehydrogenase</fullName>
    </recommendedName>
</protein>
<dbReference type="FunFam" id="3.40.309.10:FF:000009">
    <property type="entry name" value="Aldehyde dehydrogenase A"/>
    <property type="match status" value="1"/>
</dbReference>
<evidence type="ECO:0000256" key="5">
    <source>
        <dbReference type="PROSITE-ProRule" id="PRU10007"/>
    </source>
</evidence>
<dbReference type="InterPro" id="IPR012394">
    <property type="entry name" value="Aldehyde_DH_NAD(P)"/>
</dbReference>
<feature type="active site" evidence="4 5">
    <location>
        <position position="237"/>
    </location>
</feature>
<dbReference type="GO" id="GO:0016620">
    <property type="term" value="F:oxidoreductase activity, acting on the aldehyde or oxo group of donors, NAD or NADP as acceptor"/>
    <property type="evidence" value="ECO:0007669"/>
    <property type="project" value="InterPro"/>
</dbReference>
<sequence>MIDLNTKWKVYSPATGKEIGEMAETPLVQIGFIYDRSKQAFQLWSQLSISDRLVYLKKLRLLMVEKMDEIAEVISQDTGKVKTEAIVADIMPTIDGIRHIEKHARRSLSRRKVSTPLLFIGKKSYIDYMPRGTVLVISPWNYPLLLAMVPIFSAVAAGNTVIAKPSEITPLVGKCMEELFLEAGFPQGVIQFAHGGKEVGAALSEQNPDYLFFTGSVKTGKVIGEAAAKKLIPCTLELGGKDPMIVFKDANLERAVNAALWGGLTNSGQVCMSVERVYVERPIYAEFLTLLKEKASALKQGTTLSDDVGSMTFPAQVDIVREHLQDALAKGAVLESGMDPNGWNIGNKLFLPPTILSNVNHTMKVMSEETFGPVLPVMPFDNEEEAITLANDSEYGLNSSVWTSDAAKADRVSGRLVTGAVIINDVLVSVANHNMPFGGVKQSGIGRYHGVDGLRIFCHEKAIMKDAGKKKSEIQWYPYKGKYELFLALFKEYFSGKTNWAKFGRLYLKLLKISSKNENERL</sequence>
<dbReference type="GO" id="GO:0006081">
    <property type="term" value="P:aldehyde metabolic process"/>
    <property type="evidence" value="ECO:0007669"/>
    <property type="project" value="InterPro"/>
</dbReference>
<name>A0A433HPH4_9BACI</name>
<gene>
    <name evidence="8" type="ORF">ELQ35_07730</name>
</gene>
<keyword evidence="9" id="KW-1185">Reference proteome</keyword>
<evidence type="ECO:0000259" key="7">
    <source>
        <dbReference type="Pfam" id="PF00171"/>
    </source>
</evidence>
<keyword evidence="2 3" id="KW-0560">Oxidoreductase</keyword>
<dbReference type="Gene3D" id="3.40.605.10">
    <property type="entry name" value="Aldehyde Dehydrogenase, Chain A, domain 1"/>
    <property type="match status" value="1"/>
</dbReference>
<dbReference type="RefSeq" id="WP_126864243.1">
    <property type="nucleotide sequence ID" value="NZ_JAUSTX010000001.1"/>
</dbReference>
<comment type="caution">
    <text evidence="8">The sequence shown here is derived from an EMBL/GenBank/DDBJ whole genome shotgun (WGS) entry which is preliminary data.</text>
</comment>
<dbReference type="InterPro" id="IPR029510">
    <property type="entry name" value="Ald_DH_CS_GLU"/>
</dbReference>
<dbReference type="SUPFAM" id="SSF53720">
    <property type="entry name" value="ALDH-like"/>
    <property type="match status" value="1"/>
</dbReference>
<feature type="domain" description="Aldehyde dehydrogenase" evidence="7">
    <location>
        <begin position="7"/>
        <end position="462"/>
    </location>
</feature>
<comment type="similarity">
    <text evidence="1 3 6">Belongs to the aldehyde dehydrogenase family.</text>
</comment>
<dbReference type="InterPro" id="IPR016162">
    <property type="entry name" value="Ald_DH_N"/>
</dbReference>
<accession>A0A433HPH4</accession>
<dbReference type="Proteomes" id="UP000267430">
    <property type="component" value="Unassembled WGS sequence"/>
</dbReference>
<dbReference type="PANTHER" id="PTHR11699">
    <property type="entry name" value="ALDEHYDE DEHYDROGENASE-RELATED"/>
    <property type="match status" value="1"/>
</dbReference>
<evidence type="ECO:0000256" key="4">
    <source>
        <dbReference type="PIRSR" id="PIRSR036492-1"/>
    </source>
</evidence>
<dbReference type="OrthoDB" id="9762913at2"/>
<feature type="active site" evidence="4">
    <location>
        <position position="271"/>
    </location>
</feature>
<proteinExistence type="inferred from homology"/>
<dbReference type="CDD" id="cd07099">
    <property type="entry name" value="ALDH_DDALDH"/>
    <property type="match status" value="1"/>
</dbReference>
<dbReference type="InterPro" id="IPR015590">
    <property type="entry name" value="Aldehyde_DH_dom"/>
</dbReference>
<organism evidence="8 9">
    <name type="scientific">Peribacillus cavernae</name>
    <dbReference type="NCBI Taxonomy" id="1674310"/>
    <lineage>
        <taxon>Bacteria</taxon>
        <taxon>Bacillati</taxon>
        <taxon>Bacillota</taxon>
        <taxon>Bacilli</taxon>
        <taxon>Bacillales</taxon>
        <taxon>Bacillaceae</taxon>
        <taxon>Peribacillus</taxon>
    </lineage>
</organism>
<evidence type="ECO:0000256" key="3">
    <source>
        <dbReference type="PIRNR" id="PIRNR036492"/>
    </source>
</evidence>
<dbReference type="Gene3D" id="3.40.309.10">
    <property type="entry name" value="Aldehyde Dehydrogenase, Chain A, domain 2"/>
    <property type="match status" value="1"/>
</dbReference>
<dbReference type="AlphaFoldDB" id="A0A433HPH4"/>
<evidence type="ECO:0000256" key="2">
    <source>
        <dbReference type="ARBA" id="ARBA00023002"/>
    </source>
</evidence>
<evidence type="ECO:0000256" key="6">
    <source>
        <dbReference type="RuleBase" id="RU003345"/>
    </source>
</evidence>
<dbReference type="Pfam" id="PF00171">
    <property type="entry name" value="Aldedh"/>
    <property type="match status" value="1"/>
</dbReference>
<evidence type="ECO:0000256" key="1">
    <source>
        <dbReference type="ARBA" id="ARBA00009986"/>
    </source>
</evidence>
<dbReference type="PIRSF" id="PIRSF036492">
    <property type="entry name" value="ALDH"/>
    <property type="match status" value="1"/>
</dbReference>
<dbReference type="InterPro" id="IPR016161">
    <property type="entry name" value="Ald_DH/histidinol_DH"/>
</dbReference>
<dbReference type="EMBL" id="RYZZ01000007">
    <property type="protein sequence ID" value="RUQ30221.1"/>
    <property type="molecule type" value="Genomic_DNA"/>
</dbReference>
<evidence type="ECO:0000313" key="9">
    <source>
        <dbReference type="Proteomes" id="UP000267430"/>
    </source>
</evidence>
<dbReference type="PROSITE" id="PS00687">
    <property type="entry name" value="ALDEHYDE_DEHYDR_GLU"/>
    <property type="match status" value="1"/>
</dbReference>
<dbReference type="InterPro" id="IPR016163">
    <property type="entry name" value="Ald_DH_C"/>
</dbReference>
<evidence type="ECO:0000313" key="8">
    <source>
        <dbReference type="EMBL" id="RUQ30221.1"/>
    </source>
</evidence>